<dbReference type="GO" id="GO:0006353">
    <property type="term" value="P:DNA-templated transcription termination"/>
    <property type="evidence" value="ECO:0007669"/>
    <property type="project" value="InterPro"/>
</dbReference>
<dbReference type="SUPFAM" id="SSF69705">
    <property type="entry name" value="Transcription factor NusA, N-terminal domain"/>
    <property type="match status" value="1"/>
</dbReference>
<dbReference type="Proteomes" id="UP000754563">
    <property type="component" value="Unassembled WGS sequence"/>
</dbReference>
<accession>A0A955L8G9</accession>
<name>A0A955L8G9_9BACT</name>
<evidence type="ECO:0000259" key="2">
    <source>
        <dbReference type="Pfam" id="PF08529"/>
    </source>
</evidence>
<evidence type="ECO:0000313" key="3">
    <source>
        <dbReference type="EMBL" id="MCA9385954.1"/>
    </source>
</evidence>
<dbReference type="PANTHER" id="PTHR22648">
    <property type="entry name" value="TRANSCRIPTION TERMINATION FACTOR NUSA"/>
    <property type="match status" value="1"/>
</dbReference>
<dbReference type="InterPro" id="IPR030842">
    <property type="entry name" value="TF_NusA_bacterial"/>
</dbReference>
<reference evidence="3" key="2">
    <citation type="journal article" date="2021" name="Microbiome">
        <title>Successional dynamics and alternative stable states in a saline activated sludge microbial community over 9 years.</title>
        <authorList>
            <person name="Wang Y."/>
            <person name="Ye J."/>
            <person name="Ju F."/>
            <person name="Liu L."/>
            <person name="Boyd J.A."/>
            <person name="Deng Y."/>
            <person name="Parks D.H."/>
            <person name="Jiang X."/>
            <person name="Yin X."/>
            <person name="Woodcroft B.J."/>
            <person name="Tyson G.W."/>
            <person name="Hugenholtz P."/>
            <person name="Polz M.F."/>
            <person name="Zhang T."/>
        </authorList>
    </citation>
    <scope>NUCLEOTIDE SEQUENCE</scope>
    <source>
        <strain evidence="3">HKST-UBA11</strain>
    </source>
</reference>
<sequence>MALQTDFLVAVNQIAAERGIEVDDILESIKQAILAGFRRDYQEEEDEGSRLNVEIDSDDGSIAVYADKKVVEKVTDAATQISLKEAQELEPKLRVGDHVEVDITPEGDFGRVAAQSAKQVILQKLREAEKNAQIQRFINRVGEIETGIVQRMDG</sequence>
<proteinExistence type="predicted"/>
<dbReference type="FunFam" id="3.30.1480.10:FF:000002">
    <property type="entry name" value="Transcription termination/antitermination protein NusA"/>
    <property type="match status" value="1"/>
</dbReference>
<dbReference type="GO" id="GO:0031564">
    <property type="term" value="P:transcription antitermination"/>
    <property type="evidence" value="ECO:0007669"/>
    <property type="project" value="InterPro"/>
</dbReference>
<evidence type="ECO:0000256" key="1">
    <source>
        <dbReference type="ARBA" id="ARBA00022884"/>
    </source>
</evidence>
<reference evidence="3" key="1">
    <citation type="submission" date="2020-04" db="EMBL/GenBank/DDBJ databases">
        <authorList>
            <person name="Zhang T."/>
        </authorList>
    </citation>
    <scope>NUCLEOTIDE SEQUENCE</scope>
    <source>
        <strain evidence="3">HKST-UBA11</strain>
    </source>
</reference>
<organism evidence="3 4">
    <name type="scientific">Candidatus Dojkabacteria bacterium</name>
    <dbReference type="NCBI Taxonomy" id="2099670"/>
    <lineage>
        <taxon>Bacteria</taxon>
        <taxon>Candidatus Dojkabacteria</taxon>
    </lineage>
</organism>
<gene>
    <name evidence="3" type="ORF">KC717_04890</name>
</gene>
<dbReference type="GO" id="GO:0003723">
    <property type="term" value="F:RNA binding"/>
    <property type="evidence" value="ECO:0007669"/>
    <property type="project" value="UniProtKB-KW"/>
</dbReference>
<comment type="caution">
    <text evidence="3">The sequence shown here is derived from an EMBL/GenBank/DDBJ whole genome shotgun (WGS) entry which is preliminary data.</text>
</comment>
<keyword evidence="1" id="KW-0694">RNA-binding</keyword>
<dbReference type="PANTHER" id="PTHR22648:SF0">
    <property type="entry name" value="TRANSCRIPTION TERMINATION_ANTITERMINATION PROTEIN NUSA"/>
    <property type="match status" value="1"/>
</dbReference>
<dbReference type="InterPro" id="IPR013735">
    <property type="entry name" value="TF_NusA_N"/>
</dbReference>
<evidence type="ECO:0000313" key="4">
    <source>
        <dbReference type="Proteomes" id="UP000754563"/>
    </source>
</evidence>
<dbReference type="EMBL" id="JAGQLH010000061">
    <property type="protein sequence ID" value="MCA9385954.1"/>
    <property type="molecule type" value="Genomic_DNA"/>
</dbReference>
<dbReference type="GO" id="GO:0005829">
    <property type="term" value="C:cytosol"/>
    <property type="evidence" value="ECO:0007669"/>
    <property type="project" value="TreeGrafter"/>
</dbReference>
<dbReference type="Gene3D" id="3.30.1480.10">
    <property type="entry name" value="NusA, N-terminal domain"/>
    <property type="match status" value="1"/>
</dbReference>
<dbReference type="Pfam" id="PF08529">
    <property type="entry name" value="NusA_N"/>
    <property type="match status" value="1"/>
</dbReference>
<dbReference type="AlphaFoldDB" id="A0A955L8G9"/>
<feature type="non-terminal residue" evidence="3">
    <location>
        <position position="154"/>
    </location>
</feature>
<feature type="domain" description="Transcription factor NusA N-terminal" evidence="2">
    <location>
        <begin position="6"/>
        <end position="131"/>
    </location>
</feature>
<dbReference type="GO" id="GO:0003700">
    <property type="term" value="F:DNA-binding transcription factor activity"/>
    <property type="evidence" value="ECO:0007669"/>
    <property type="project" value="InterPro"/>
</dbReference>
<dbReference type="InterPro" id="IPR036555">
    <property type="entry name" value="NusA_N_sf"/>
</dbReference>
<protein>
    <submittedName>
        <fullName evidence="3">Transcription termination/antitermination protein NusA</fullName>
    </submittedName>
</protein>